<evidence type="ECO:0000256" key="3">
    <source>
        <dbReference type="ARBA" id="ARBA00023002"/>
    </source>
</evidence>
<dbReference type="AlphaFoldDB" id="A0A840R6D6"/>
<dbReference type="SUPFAM" id="SSF51679">
    <property type="entry name" value="Bacterial luciferase-like"/>
    <property type="match status" value="1"/>
</dbReference>
<keyword evidence="2" id="KW-0288">FMN</keyword>
<dbReference type="EMBL" id="JACHHW010000010">
    <property type="protein sequence ID" value="MBB5188869.1"/>
    <property type="molecule type" value="Genomic_DNA"/>
</dbReference>
<organism evidence="6 7">
    <name type="scientific">Zhongshania antarctica</name>
    <dbReference type="NCBI Taxonomy" id="641702"/>
    <lineage>
        <taxon>Bacteria</taxon>
        <taxon>Pseudomonadati</taxon>
        <taxon>Pseudomonadota</taxon>
        <taxon>Gammaproteobacteria</taxon>
        <taxon>Cellvibrionales</taxon>
        <taxon>Spongiibacteraceae</taxon>
        <taxon>Zhongshania</taxon>
    </lineage>
</organism>
<dbReference type="PANTHER" id="PTHR42847">
    <property type="entry name" value="ALKANESULFONATE MONOOXYGENASE"/>
    <property type="match status" value="1"/>
</dbReference>
<dbReference type="RefSeq" id="WP_184464534.1">
    <property type="nucleotide sequence ID" value="NZ_JACHHW010000010.1"/>
</dbReference>
<gene>
    <name evidence="6" type="ORF">HNQ57_003166</name>
</gene>
<feature type="domain" description="Luciferase-like" evidence="5">
    <location>
        <begin position="13"/>
        <end position="236"/>
    </location>
</feature>
<evidence type="ECO:0000313" key="6">
    <source>
        <dbReference type="EMBL" id="MBB5188869.1"/>
    </source>
</evidence>
<dbReference type="PANTHER" id="PTHR42847:SF4">
    <property type="entry name" value="ALKANESULFONATE MONOOXYGENASE-RELATED"/>
    <property type="match status" value="1"/>
</dbReference>
<sequence>MRFVLSTSFSSVTDLKKIAISADECGWEAMSFSDHVVNPEQLNTPYPYTEDGERRWQSFTDWPDPWVMIGALASITTRLKFTNNIFVLPMRNPFLVAKAISTAAIISDNRVIPAIGVGWSKDEFELLQQDFHTRGKRADEMIEIMRLLWTGKFVEYNGQHYQFPPLEMNPAPSAYIPIWVGGISEAAMRRAARVGDGWVSDLQTSEDILASIAKIQVYRREYGRDKRPFSVMATPSDAFTPDAYKRLEEGGVSHILTQPWHFYHGDTQDVAKKIDGVKRYADDYIAALYR</sequence>
<name>A0A840R6D6_9GAMM</name>
<accession>A0A840R6D6</accession>
<dbReference type="Gene3D" id="3.20.20.30">
    <property type="entry name" value="Luciferase-like domain"/>
    <property type="match status" value="1"/>
</dbReference>
<dbReference type="GO" id="GO:0046306">
    <property type="term" value="P:alkanesulfonate catabolic process"/>
    <property type="evidence" value="ECO:0007669"/>
    <property type="project" value="TreeGrafter"/>
</dbReference>
<evidence type="ECO:0000256" key="4">
    <source>
        <dbReference type="ARBA" id="ARBA00023033"/>
    </source>
</evidence>
<evidence type="ECO:0000259" key="5">
    <source>
        <dbReference type="Pfam" id="PF00296"/>
    </source>
</evidence>
<dbReference type="Pfam" id="PF00296">
    <property type="entry name" value="Bac_luciferase"/>
    <property type="match status" value="1"/>
</dbReference>
<protein>
    <submittedName>
        <fullName evidence="6">Putative F420-dependent oxidoreductase</fullName>
    </submittedName>
</protein>
<dbReference type="NCBIfam" id="TIGR03619">
    <property type="entry name" value="F420_Rv2161c"/>
    <property type="match status" value="1"/>
</dbReference>
<comment type="caution">
    <text evidence="6">The sequence shown here is derived from an EMBL/GenBank/DDBJ whole genome shotgun (WGS) entry which is preliminary data.</text>
</comment>
<keyword evidence="3" id="KW-0560">Oxidoreductase</keyword>
<keyword evidence="7" id="KW-1185">Reference proteome</keyword>
<keyword evidence="4" id="KW-0503">Monooxygenase</keyword>
<dbReference type="InterPro" id="IPR019921">
    <property type="entry name" value="Lucif-like_OxRdtase_Rv2161c"/>
</dbReference>
<keyword evidence="1" id="KW-0285">Flavoprotein</keyword>
<dbReference type="GO" id="GO:0008726">
    <property type="term" value="F:alkanesulfonate monooxygenase activity"/>
    <property type="evidence" value="ECO:0007669"/>
    <property type="project" value="TreeGrafter"/>
</dbReference>
<evidence type="ECO:0000313" key="7">
    <source>
        <dbReference type="Proteomes" id="UP000536640"/>
    </source>
</evidence>
<dbReference type="InterPro" id="IPR011251">
    <property type="entry name" value="Luciferase-like_dom"/>
</dbReference>
<evidence type="ECO:0000256" key="1">
    <source>
        <dbReference type="ARBA" id="ARBA00022630"/>
    </source>
</evidence>
<dbReference type="InterPro" id="IPR036661">
    <property type="entry name" value="Luciferase-like_sf"/>
</dbReference>
<evidence type="ECO:0000256" key="2">
    <source>
        <dbReference type="ARBA" id="ARBA00022643"/>
    </source>
</evidence>
<reference evidence="6 7" key="1">
    <citation type="submission" date="2020-08" db="EMBL/GenBank/DDBJ databases">
        <title>Genomic Encyclopedia of Type Strains, Phase IV (KMG-IV): sequencing the most valuable type-strain genomes for metagenomic binning, comparative biology and taxonomic classification.</title>
        <authorList>
            <person name="Goeker M."/>
        </authorList>
    </citation>
    <scope>NUCLEOTIDE SEQUENCE [LARGE SCALE GENOMIC DNA]</scope>
    <source>
        <strain evidence="6 7">DSM 25701</strain>
    </source>
</reference>
<proteinExistence type="predicted"/>
<dbReference type="Proteomes" id="UP000536640">
    <property type="component" value="Unassembled WGS sequence"/>
</dbReference>
<dbReference type="InterPro" id="IPR050172">
    <property type="entry name" value="SsuD_RutA_monooxygenase"/>
</dbReference>